<evidence type="ECO:0000256" key="8">
    <source>
        <dbReference type="ARBA" id="ARBA00022840"/>
    </source>
</evidence>
<dbReference type="Proteomes" id="UP001389717">
    <property type="component" value="Unassembled WGS sequence"/>
</dbReference>
<dbReference type="NCBIfam" id="TIGR00147">
    <property type="entry name" value="YegS/Rv2252/BmrU family lipid kinase"/>
    <property type="match status" value="1"/>
</dbReference>
<keyword evidence="11" id="KW-0594">Phospholipid biosynthesis</keyword>
<gene>
    <name evidence="14" type="ORF">AAEO50_03795</name>
</gene>
<evidence type="ECO:0000256" key="5">
    <source>
        <dbReference type="ARBA" id="ARBA00022723"/>
    </source>
</evidence>
<dbReference type="RefSeq" id="WP_341980607.1">
    <property type="nucleotide sequence ID" value="NZ_JBBYAF010000005.1"/>
</dbReference>
<dbReference type="GO" id="GO:0016301">
    <property type="term" value="F:kinase activity"/>
    <property type="evidence" value="ECO:0007669"/>
    <property type="project" value="UniProtKB-KW"/>
</dbReference>
<keyword evidence="9" id="KW-0460">Magnesium</keyword>
<dbReference type="Pfam" id="PF19279">
    <property type="entry name" value="YegS_C"/>
    <property type="match status" value="1"/>
</dbReference>
<evidence type="ECO:0000256" key="10">
    <source>
        <dbReference type="ARBA" id="ARBA00023098"/>
    </source>
</evidence>
<dbReference type="SMART" id="SM00046">
    <property type="entry name" value="DAGKc"/>
    <property type="match status" value="1"/>
</dbReference>
<evidence type="ECO:0000259" key="13">
    <source>
        <dbReference type="PROSITE" id="PS50146"/>
    </source>
</evidence>
<sequence>MKKAMLIVNPSSGKEEALNYVEELEGILNQQGYEVSVSQTEKELDATKFCQSACKDEFELVISLGGDGTLHETINGLIDEQHRPKLGIIPMGTVNDFARALNIPLDPEKAIDVLRNHQTRKVDIGTFNADYFVNIVAVGAIAEATYDVSPEEKTKLGPLAYVVEGMKTLASNPSYPLSIEHDGEEWEGESLLFLAALTNSIGGFENLAPDADVDDGVLHCYIIKDINVLKLPAILTSILTGKLKKNKDVLYFTARNIRVSSRENLVTNVDGEEGEKLPITLGIKPSHIEVMVPLTE</sequence>
<organism evidence="14 15">
    <name type="scientific">Rossellomorea oryzaecorticis</name>
    <dbReference type="NCBI Taxonomy" id="1396505"/>
    <lineage>
        <taxon>Bacteria</taxon>
        <taxon>Bacillati</taxon>
        <taxon>Bacillota</taxon>
        <taxon>Bacilli</taxon>
        <taxon>Bacillales</taxon>
        <taxon>Bacillaceae</taxon>
        <taxon>Rossellomorea</taxon>
    </lineage>
</organism>
<dbReference type="InterPro" id="IPR050187">
    <property type="entry name" value="Lipid_Phosphate_FormReg"/>
</dbReference>
<evidence type="ECO:0000256" key="7">
    <source>
        <dbReference type="ARBA" id="ARBA00022777"/>
    </source>
</evidence>
<evidence type="ECO:0000313" key="14">
    <source>
        <dbReference type="EMBL" id="MEL3971393.1"/>
    </source>
</evidence>
<dbReference type="SUPFAM" id="SSF111331">
    <property type="entry name" value="NAD kinase/diacylglycerol kinase-like"/>
    <property type="match status" value="1"/>
</dbReference>
<proteinExistence type="inferred from homology"/>
<keyword evidence="6" id="KW-0547">Nucleotide-binding</keyword>
<evidence type="ECO:0000256" key="12">
    <source>
        <dbReference type="ARBA" id="ARBA00023264"/>
    </source>
</evidence>
<accession>A0ABU9K6S9</accession>
<keyword evidence="3" id="KW-0444">Lipid biosynthesis</keyword>
<dbReference type="PANTHER" id="PTHR12358:SF106">
    <property type="entry name" value="LIPID KINASE YEGS"/>
    <property type="match status" value="1"/>
</dbReference>
<dbReference type="InterPro" id="IPR001206">
    <property type="entry name" value="Diacylglycerol_kinase_cat_dom"/>
</dbReference>
<name>A0ABU9K6S9_9BACI</name>
<dbReference type="InterPro" id="IPR016064">
    <property type="entry name" value="NAD/diacylglycerol_kinase_sf"/>
</dbReference>
<evidence type="ECO:0000256" key="2">
    <source>
        <dbReference type="ARBA" id="ARBA00005983"/>
    </source>
</evidence>
<dbReference type="InterPro" id="IPR045540">
    <property type="entry name" value="YegS/DAGK_C"/>
</dbReference>
<dbReference type="Gene3D" id="3.40.50.10330">
    <property type="entry name" value="Probable inorganic polyphosphate/atp-NAD kinase, domain 1"/>
    <property type="match status" value="1"/>
</dbReference>
<keyword evidence="10" id="KW-0443">Lipid metabolism</keyword>
<keyword evidence="15" id="KW-1185">Reference proteome</keyword>
<comment type="cofactor">
    <cofactor evidence="1">
        <name>Mg(2+)</name>
        <dbReference type="ChEBI" id="CHEBI:18420"/>
    </cofactor>
</comment>
<evidence type="ECO:0000313" key="15">
    <source>
        <dbReference type="Proteomes" id="UP001389717"/>
    </source>
</evidence>
<dbReference type="Gene3D" id="2.60.200.40">
    <property type="match status" value="1"/>
</dbReference>
<evidence type="ECO:0000256" key="4">
    <source>
        <dbReference type="ARBA" id="ARBA00022679"/>
    </source>
</evidence>
<evidence type="ECO:0000256" key="6">
    <source>
        <dbReference type="ARBA" id="ARBA00022741"/>
    </source>
</evidence>
<evidence type="ECO:0000256" key="11">
    <source>
        <dbReference type="ARBA" id="ARBA00023209"/>
    </source>
</evidence>
<feature type="domain" description="DAGKc" evidence="13">
    <location>
        <begin position="1"/>
        <end position="131"/>
    </location>
</feature>
<keyword evidence="7 14" id="KW-0418">Kinase</keyword>
<dbReference type="InterPro" id="IPR005218">
    <property type="entry name" value="Diacylglycerol/lipid_kinase"/>
</dbReference>
<keyword evidence="12" id="KW-1208">Phospholipid metabolism</keyword>
<protein>
    <submittedName>
        <fullName evidence="14">Diacylglycerol kinase family protein</fullName>
    </submittedName>
</protein>
<evidence type="ECO:0000256" key="9">
    <source>
        <dbReference type="ARBA" id="ARBA00022842"/>
    </source>
</evidence>
<keyword evidence="8" id="KW-0067">ATP-binding</keyword>
<evidence type="ECO:0000256" key="1">
    <source>
        <dbReference type="ARBA" id="ARBA00001946"/>
    </source>
</evidence>
<dbReference type="InterPro" id="IPR017438">
    <property type="entry name" value="ATP-NAD_kinase_N"/>
</dbReference>
<comment type="similarity">
    <text evidence="2">Belongs to the diacylglycerol/lipid kinase family.</text>
</comment>
<keyword evidence="4" id="KW-0808">Transferase</keyword>
<dbReference type="EMBL" id="JBBYAF010000005">
    <property type="protein sequence ID" value="MEL3971393.1"/>
    <property type="molecule type" value="Genomic_DNA"/>
</dbReference>
<comment type="caution">
    <text evidence="14">The sequence shown here is derived from an EMBL/GenBank/DDBJ whole genome shotgun (WGS) entry which is preliminary data.</text>
</comment>
<dbReference type="Pfam" id="PF00781">
    <property type="entry name" value="DAGK_cat"/>
    <property type="match status" value="1"/>
</dbReference>
<evidence type="ECO:0000256" key="3">
    <source>
        <dbReference type="ARBA" id="ARBA00022516"/>
    </source>
</evidence>
<reference evidence="14 15" key="1">
    <citation type="submission" date="2024-04" db="EMBL/GenBank/DDBJ databases">
        <title>Bacillus oryzaecorticis sp. nov., a moderately halophilic bacterium isolated from rice husks.</title>
        <authorList>
            <person name="Zhu H.-S."/>
        </authorList>
    </citation>
    <scope>NUCLEOTIDE SEQUENCE [LARGE SCALE GENOMIC DNA]</scope>
    <source>
        <strain evidence="14 15">ZC255</strain>
    </source>
</reference>
<dbReference type="PROSITE" id="PS50146">
    <property type="entry name" value="DAGK"/>
    <property type="match status" value="1"/>
</dbReference>
<keyword evidence="5" id="KW-0479">Metal-binding</keyword>
<dbReference type="PANTHER" id="PTHR12358">
    <property type="entry name" value="SPHINGOSINE KINASE"/>
    <property type="match status" value="1"/>
</dbReference>